<dbReference type="InterPro" id="IPR047150">
    <property type="entry name" value="SGT"/>
</dbReference>
<organism evidence="3 4">
    <name type="scientific">Panagrolaimus davidi</name>
    <dbReference type="NCBI Taxonomy" id="227884"/>
    <lineage>
        <taxon>Eukaryota</taxon>
        <taxon>Metazoa</taxon>
        <taxon>Ecdysozoa</taxon>
        <taxon>Nematoda</taxon>
        <taxon>Chromadorea</taxon>
        <taxon>Rhabditida</taxon>
        <taxon>Tylenchina</taxon>
        <taxon>Panagrolaimomorpha</taxon>
        <taxon>Panagrolaimoidea</taxon>
        <taxon>Panagrolaimidae</taxon>
        <taxon>Panagrolaimus</taxon>
    </lineage>
</organism>
<dbReference type="InterPro" id="IPR019734">
    <property type="entry name" value="TPR_rpt"/>
</dbReference>
<dbReference type="WBParaSite" id="PDA_v2.g5250.t1">
    <property type="protein sequence ID" value="PDA_v2.g5250.t1"/>
    <property type="gene ID" value="PDA_v2.g5250"/>
</dbReference>
<dbReference type="GO" id="GO:0072380">
    <property type="term" value="C:TRC complex"/>
    <property type="evidence" value="ECO:0007669"/>
    <property type="project" value="TreeGrafter"/>
</dbReference>
<dbReference type="PANTHER" id="PTHR45831">
    <property type="entry name" value="LD24721P"/>
    <property type="match status" value="1"/>
</dbReference>
<dbReference type="GO" id="GO:0016020">
    <property type="term" value="C:membrane"/>
    <property type="evidence" value="ECO:0007669"/>
    <property type="project" value="TreeGrafter"/>
</dbReference>
<sequence length="310" mass="35637">MATKSADCLLPEIHQNPSILNNNSQFNNLNLNENENFKIDFVGSKIKSSKNIKVQYKDLNNFDQQSKKISLYSFDNNQLQSVTSEYLNGFQNEEKNWKKGSGSNDTSSDTLSLYISAVENVKTNNLGDQSLTYQNQNSGKTLKDLKHEFYNVGLTNGMFEIPRQQKDETKEPENMQFKSSQKLINPNQSKFEQLKEKANKLFQEEKYNEAIKAYTEILALSSLSPENRATIYSNRSASYLLVGNSLNSAKIDAEKAIKLWPSWWKGYYRLARVYVVQQQWIKAETNLQKALALNSESKEIRDELSFVRSQ</sequence>
<evidence type="ECO:0000256" key="1">
    <source>
        <dbReference type="ARBA" id="ARBA00022737"/>
    </source>
</evidence>
<dbReference type="InterPro" id="IPR011990">
    <property type="entry name" value="TPR-like_helical_dom_sf"/>
</dbReference>
<evidence type="ECO:0000313" key="4">
    <source>
        <dbReference type="WBParaSite" id="PDA_v2.g5250.t1"/>
    </source>
</evidence>
<dbReference type="GO" id="GO:0060090">
    <property type="term" value="F:molecular adaptor activity"/>
    <property type="evidence" value="ECO:0007669"/>
    <property type="project" value="TreeGrafter"/>
</dbReference>
<protein>
    <submittedName>
        <fullName evidence="4">Uncharacterized protein</fullName>
    </submittedName>
</protein>
<evidence type="ECO:0000256" key="2">
    <source>
        <dbReference type="ARBA" id="ARBA00022803"/>
    </source>
</evidence>
<evidence type="ECO:0000313" key="3">
    <source>
        <dbReference type="Proteomes" id="UP000887578"/>
    </source>
</evidence>
<dbReference type="GO" id="GO:0006620">
    <property type="term" value="P:post-translational protein targeting to endoplasmic reticulum membrane"/>
    <property type="evidence" value="ECO:0007669"/>
    <property type="project" value="TreeGrafter"/>
</dbReference>
<proteinExistence type="predicted"/>
<keyword evidence="3" id="KW-1185">Reference proteome</keyword>
<keyword evidence="2" id="KW-0802">TPR repeat</keyword>
<dbReference type="Proteomes" id="UP000887578">
    <property type="component" value="Unplaced"/>
</dbReference>
<reference evidence="4" key="1">
    <citation type="submission" date="2022-11" db="UniProtKB">
        <authorList>
            <consortium name="WormBaseParasite"/>
        </authorList>
    </citation>
    <scope>IDENTIFICATION</scope>
</reference>
<keyword evidence="1" id="KW-0677">Repeat</keyword>
<dbReference type="AlphaFoldDB" id="A0A914QN93"/>
<dbReference type="SMART" id="SM00028">
    <property type="entry name" value="TPR"/>
    <property type="match status" value="3"/>
</dbReference>
<accession>A0A914QN93</accession>
<name>A0A914QN93_9BILA</name>
<dbReference type="Gene3D" id="1.25.40.10">
    <property type="entry name" value="Tetratricopeptide repeat domain"/>
    <property type="match status" value="1"/>
</dbReference>
<dbReference type="SUPFAM" id="SSF48452">
    <property type="entry name" value="TPR-like"/>
    <property type="match status" value="1"/>
</dbReference>
<dbReference type="PANTHER" id="PTHR45831:SF2">
    <property type="entry name" value="LD24721P"/>
    <property type="match status" value="1"/>
</dbReference>